<dbReference type="RefSeq" id="WP_345063761.1">
    <property type="nucleotide sequence ID" value="NZ_BAABEX010000012.1"/>
</dbReference>
<dbReference type="EMBL" id="BAABEX010000012">
    <property type="protein sequence ID" value="GAA4424661.1"/>
    <property type="molecule type" value="Genomic_DNA"/>
</dbReference>
<evidence type="ECO:0000313" key="1">
    <source>
        <dbReference type="EMBL" id="GAA4424661.1"/>
    </source>
</evidence>
<keyword evidence="2" id="KW-1185">Reference proteome</keyword>
<evidence type="ECO:0008006" key="3">
    <source>
        <dbReference type="Google" id="ProtNLM"/>
    </source>
</evidence>
<evidence type="ECO:0000313" key="2">
    <source>
        <dbReference type="Proteomes" id="UP001501788"/>
    </source>
</evidence>
<organism evidence="1 2">
    <name type="scientific">Acidovorax lacteus</name>
    <dbReference type="NCBI Taxonomy" id="1924988"/>
    <lineage>
        <taxon>Bacteria</taxon>
        <taxon>Pseudomonadati</taxon>
        <taxon>Pseudomonadota</taxon>
        <taxon>Betaproteobacteria</taxon>
        <taxon>Burkholderiales</taxon>
        <taxon>Comamonadaceae</taxon>
        <taxon>Acidovorax</taxon>
    </lineage>
</organism>
<gene>
    <name evidence="1" type="ORF">GCM10023090_18490</name>
</gene>
<name>A0ABP8L838_9BURK</name>
<reference evidence="2" key="1">
    <citation type="journal article" date="2019" name="Int. J. Syst. Evol. Microbiol.">
        <title>The Global Catalogue of Microorganisms (GCM) 10K type strain sequencing project: providing services to taxonomists for standard genome sequencing and annotation.</title>
        <authorList>
            <consortium name="The Broad Institute Genomics Platform"/>
            <consortium name="The Broad Institute Genome Sequencing Center for Infectious Disease"/>
            <person name="Wu L."/>
            <person name="Ma J."/>
        </authorList>
    </citation>
    <scope>NUCLEOTIDE SEQUENCE [LARGE SCALE GENOMIC DNA]</scope>
    <source>
        <strain evidence="2">JCM 31890</strain>
    </source>
</reference>
<protein>
    <recommendedName>
        <fullName evidence="3">PI3K/PI4K catalytic domain-containing protein</fullName>
    </recommendedName>
</protein>
<sequence>MTLSASSLFLPGIYPLITSRDPLQTLTGKDNLGMGYTEHGEQYMLKPGGMLGVAEFVGARISEACGIPACQPTIVTIQGINGPEHVFGSRIESGVHKFDQSNPRQWQSIMNLCHNRRAFSAMLAIDLTLGNDDRHWRNWLVQPTTNHHGVQGFGLRALDFSRAWPRRHPALHPLRHEAPATWNATRNWELLGVTFDWIAFYSACATISALPATWLSRSVLTPLTGVFLTSSQADVLCQWWASSLQTQVIEAIYSLENGVRP</sequence>
<dbReference type="Proteomes" id="UP001501788">
    <property type="component" value="Unassembled WGS sequence"/>
</dbReference>
<accession>A0ABP8L838</accession>
<proteinExistence type="predicted"/>
<comment type="caution">
    <text evidence="1">The sequence shown here is derived from an EMBL/GenBank/DDBJ whole genome shotgun (WGS) entry which is preliminary data.</text>
</comment>